<dbReference type="AlphaFoldDB" id="A0A0B9A6E3"/>
<reference evidence="2 3" key="1">
    <citation type="submission" date="2014-11" db="EMBL/GenBank/DDBJ databases">
        <title>Draft Genome Sequence of Brevibacterium linens AE038-8.</title>
        <authorList>
            <person name="Maizel D."/>
            <person name="Utturkar S.M."/>
            <person name="Brown S.D."/>
            <person name="Ferrero M."/>
            <person name="Rosen B.P."/>
        </authorList>
    </citation>
    <scope>NUCLEOTIDE SEQUENCE [LARGE SCALE GENOMIC DNA]</scope>
    <source>
        <strain evidence="2 3">AE038-8</strain>
    </source>
</reference>
<organism evidence="2 3">
    <name type="scientific">Brevibacterium linens</name>
    <dbReference type="NCBI Taxonomy" id="1703"/>
    <lineage>
        <taxon>Bacteria</taxon>
        <taxon>Bacillati</taxon>
        <taxon>Actinomycetota</taxon>
        <taxon>Actinomycetes</taxon>
        <taxon>Micrococcales</taxon>
        <taxon>Brevibacteriaceae</taxon>
        <taxon>Brevibacterium</taxon>
    </lineage>
</organism>
<evidence type="ECO:0000313" key="3">
    <source>
        <dbReference type="Proteomes" id="UP000031488"/>
    </source>
</evidence>
<feature type="domain" description="Peptidase M20 dimerisation" evidence="1">
    <location>
        <begin position="8"/>
        <end position="54"/>
    </location>
</feature>
<dbReference type="SUPFAM" id="SSF55031">
    <property type="entry name" value="Bacterial exopeptidase dimerisation domain"/>
    <property type="match status" value="1"/>
</dbReference>
<dbReference type="Gene3D" id="3.30.70.360">
    <property type="match status" value="1"/>
</dbReference>
<dbReference type="Gene3D" id="3.40.630.10">
    <property type="entry name" value="Zn peptidases"/>
    <property type="match status" value="1"/>
</dbReference>
<proteinExistence type="predicted"/>
<sequence length="116" mass="12707">MRNVRVVTVGASNAGPKSNITPDRAELLLNVRTYDTAVRRRVIASIERIVRGECEAAGTPKEPTFEYFDQFPLTVNSEAVNDTITEAVQEATPATASDRGLSYEIFRCGSGIRSRS</sequence>
<dbReference type="RefSeq" id="WP_039211758.1">
    <property type="nucleotide sequence ID" value="NZ_JTJZ01000022.1"/>
</dbReference>
<gene>
    <name evidence="2" type="ORF">AE0388_3085</name>
</gene>
<accession>A0A0B9A6E3</accession>
<dbReference type="Proteomes" id="UP000031488">
    <property type="component" value="Unassembled WGS sequence"/>
</dbReference>
<evidence type="ECO:0000259" key="1">
    <source>
        <dbReference type="Pfam" id="PF07687"/>
    </source>
</evidence>
<protein>
    <submittedName>
        <fullName evidence="2">Peptidase dimerization domain protein</fullName>
    </submittedName>
</protein>
<dbReference type="GO" id="GO:0016787">
    <property type="term" value="F:hydrolase activity"/>
    <property type="evidence" value="ECO:0007669"/>
    <property type="project" value="UniProtKB-ARBA"/>
</dbReference>
<dbReference type="InterPro" id="IPR036264">
    <property type="entry name" value="Bact_exopeptidase_dim_dom"/>
</dbReference>
<evidence type="ECO:0000313" key="2">
    <source>
        <dbReference type="EMBL" id="KHS51013.1"/>
    </source>
</evidence>
<dbReference type="EMBL" id="JTJZ01000022">
    <property type="protein sequence ID" value="KHS51013.1"/>
    <property type="molecule type" value="Genomic_DNA"/>
</dbReference>
<dbReference type="PATRIC" id="fig|1703.6.peg.3040"/>
<dbReference type="InterPro" id="IPR011650">
    <property type="entry name" value="Peptidase_M20_dimer"/>
</dbReference>
<comment type="caution">
    <text evidence="2">The sequence shown here is derived from an EMBL/GenBank/DDBJ whole genome shotgun (WGS) entry which is preliminary data.</text>
</comment>
<name>A0A0B9A6E3_BRELN</name>
<dbReference type="Pfam" id="PF07687">
    <property type="entry name" value="M20_dimer"/>
    <property type="match status" value="1"/>
</dbReference>
<keyword evidence="3" id="KW-1185">Reference proteome</keyword>